<dbReference type="GO" id="GO:0005737">
    <property type="term" value="C:cytoplasm"/>
    <property type="evidence" value="ECO:0007669"/>
    <property type="project" value="TreeGrafter"/>
</dbReference>
<evidence type="ECO:0000259" key="3">
    <source>
        <dbReference type="Pfam" id="PF26573"/>
    </source>
</evidence>
<evidence type="ECO:0000256" key="2">
    <source>
        <dbReference type="ARBA" id="ARBA00023006"/>
    </source>
</evidence>
<reference evidence="4" key="1">
    <citation type="submission" date="2020-05" db="EMBL/GenBank/DDBJ databases">
        <title>Phylogenomic resolution of chytrid fungi.</title>
        <authorList>
            <person name="Stajich J.E."/>
            <person name="Amses K."/>
            <person name="Simmons R."/>
            <person name="Seto K."/>
            <person name="Myers J."/>
            <person name="Bonds A."/>
            <person name="Quandt C.A."/>
            <person name="Barry K."/>
            <person name="Liu P."/>
            <person name="Grigoriev I."/>
            <person name="Longcore J.E."/>
            <person name="James T.Y."/>
        </authorList>
    </citation>
    <scope>NUCLEOTIDE SEQUENCE</scope>
    <source>
        <strain evidence="4">JEL0318</strain>
    </source>
</reference>
<dbReference type="PANTHER" id="PTHR31139:SF4">
    <property type="entry name" value="ECTOPIC P GRANULES PROTEIN 5 HOMOLOG"/>
    <property type="match status" value="1"/>
</dbReference>
<evidence type="ECO:0000256" key="1">
    <source>
        <dbReference type="ARBA" id="ARBA00010948"/>
    </source>
</evidence>
<comment type="similarity">
    <text evidence="1">Belongs to the EPG5 family.</text>
</comment>
<comment type="caution">
    <text evidence="4">The sequence shown here is derived from an EMBL/GenBank/DDBJ whole genome shotgun (WGS) entry which is preliminary data.</text>
</comment>
<keyword evidence="2" id="KW-0072">Autophagy</keyword>
<dbReference type="InterPro" id="IPR058750">
    <property type="entry name" value="TPR_Epg5"/>
</dbReference>
<dbReference type="PANTHER" id="PTHR31139">
    <property type="entry name" value="ECTOPIC P GRANULES PROTEIN 5 HOMOLOG"/>
    <property type="match status" value="1"/>
</dbReference>
<evidence type="ECO:0000313" key="5">
    <source>
        <dbReference type="Proteomes" id="UP001212841"/>
    </source>
</evidence>
<gene>
    <name evidence="4" type="primary">EPG5</name>
    <name evidence="4" type="ORF">HK097_002613</name>
</gene>
<dbReference type="Proteomes" id="UP001212841">
    <property type="component" value="Unassembled WGS sequence"/>
</dbReference>
<dbReference type="Pfam" id="PF26573">
    <property type="entry name" value="TPR_Epg5_2"/>
    <property type="match status" value="1"/>
</dbReference>
<evidence type="ECO:0000313" key="4">
    <source>
        <dbReference type="EMBL" id="KAJ3040238.1"/>
    </source>
</evidence>
<sequence>MEKKVEGLVKAMLANLEEAGAMIEFVAAVALAGGDDGRGGVEAGSTWPEQGSPLSLQLLIAAARAVFTASFFNSELCKIVEAPALKQLAAISARSSIVMSCILEWTRENFIRMPQTAGRLFDALPLQTWHTSARDLELVLNMLKDPIGSPKFVLAQKIVERLNWDVANIDTHELFLPRSHHRLVALTLANICLDRQSLRDSRAGIISGGMAIASKGLATVGPYALPNSLSYLYVDEEKRFFEWCWTMILKMNLYHGPITGDSYTLDTFASEEKPFEPLATPALATLRGAMRSHAMAAYVVLMVSEIGHHYHMFKTEGWYLLRVIKEDGRSGAALRSAVELFPTFAKMYGVGCLDEEEFGRFFSGFFKGGFQEMEGKGGEGEDGQQQDGGTRKGGVISFLRPLIPSDLRPIDDVVLRFWLKALFANEFWNFNPVAISFLDSICQICFAHGQMAVISNALQAEYGRMLDCFQTEGKAPLRLQITHPIATSYSVASAVKPMFQGYPTLVVGSRSWLEASAWKGPTAENERSWYAFSALTAETEAEEDVRRMIGEAMSRNPQATISVAAVGTGKPVAMFAIYRWAQHLLELPLDHPLLPLFWRAFFSLYFQRTEGSVPLNTCFGFRFFLDRRETLDALERRLGQCSQFYAERMVGDMRGRGGPNVDQLSQLYNAMALWLREPRLASPDMFVDSLGERYYVERLKQCMSGRTPVSFSAAWLDLVPMSALREGFVNVKTVTSATTANAGAPLEDSTSVVLASVVRPPPTFVPRQPLAQSLATFTIKLASSIFDQDLTVVLSKSRSFDRLVAEHMKVDEDYTSNLSRLYANELKRGRAEKGCSTKCAGRAIFDFRVQEVQSVGEVKSFLSENRTHAEVLMGTDHMDPKICISALKVMRAMDWLCSGGRGDEESGKRKVATQVFYRTVATLSASAKEFPPAGLVLDRLVRSLGLEYVAGSAEETEKVFELMNSQERIGLLVDVFRPEVAVDAFERMYVKVADMVGSFDEAVVASLLRQFDMRGWMGNSPKPSAGTQLSFARVVLNRLPDVEAGAILDAQLEIVRELMALLPVETYTEAIEEGVLRVMKREVHPRVFEVLVRSLNAGEPVRRSILDTTELILNRLTRERALSLVQSITKIVVAFCDDDVPVYSNGAKYFESFVDLVITIFASSSVYTMSSEIHLKEVWAALRDLILPFLGVVRQAAGCKIVPITQSTPLVQQFVQVSCRLVGKMCRHAVIANNLCAHLWEIYAIVVKRGGADAILGVLHNVLRQQAWTGMHLGWDVVHQMLGWAEKGRMGVEIQRFVCFVLEAAQWKMEYRAGQYWMDAIHLVFFVVGRGMEVYGDGEARLKFLNGVGGKCFGGVDWSNFTPIQFGEVVQRLPEDWSPAEEASTLQSAESKTKASPLLFTLECLRSMAGISKDVQRLDTNDLESTYSKLEQYVDYVLGLLSRQTSVARIDTLAKPCRTFADPHVGDILFEVLQLTELGPVMAQQARGVACRHITQRCFGLLNESERGSNTFNRLWEGLARGVRSSSVPILIVSVACQTVASAEHMALLVETCLERHLELTRDPQGWKYVMRHLSVPELEAETFIRHCLGHALVLTLYAHILQKLDECEGNPDLRIMIGEQLGNWIVRTKMEAGEEGTEGKMVLLLRLYAQLLATELAGLPLPERHSRLRGHLPEIADVLFKWSEDRANQGIWATLGFGPRSRLSVKFRLFSRALGTFVAMRLLGTGEGREEQKAKLVGGVQGLQGNSEYSKVAEFVEPVVKFLEDEGNGLGSLVQFVERLGGMLFPEYHLMGMGNV</sequence>
<protein>
    <submittedName>
        <fullName evidence="4">Ectopic P granules protein 5</fullName>
    </submittedName>
</protein>
<proteinExistence type="inferred from homology"/>
<dbReference type="EMBL" id="JADGJD010001574">
    <property type="protein sequence ID" value="KAJ3040238.1"/>
    <property type="molecule type" value="Genomic_DNA"/>
</dbReference>
<accession>A0AAD5X021</accession>
<keyword evidence="5" id="KW-1185">Reference proteome</keyword>
<dbReference type="GO" id="GO:0097352">
    <property type="term" value="P:autophagosome maturation"/>
    <property type="evidence" value="ECO:0007669"/>
    <property type="project" value="TreeGrafter"/>
</dbReference>
<name>A0AAD5X021_9FUNG</name>
<feature type="domain" description="Epg5-like TPR" evidence="3">
    <location>
        <begin position="571"/>
        <end position="694"/>
    </location>
</feature>
<dbReference type="InterPro" id="IPR051436">
    <property type="entry name" value="Autophagy-related_EPG5"/>
</dbReference>
<organism evidence="4 5">
    <name type="scientific">Rhizophlyctis rosea</name>
    <dbReference type="NCBI Taxonomy" id="64517"/>
    <lineage>
        <taxon>Eukaryota</taxon>
        <taxon>Fungi</taxon>
        <taxon>Fungi incertae sedis</taxon>
        <taxon>Chytridiomycota</taxon>
        <taxon>Chytridiomycota incertae sedis</taxon>
        <taxon>Chytridiomycetes</taxon>
        <taxon>Rhizophlyctidales</taxon>
        <taxon>Rhizophlyctidaceae</taxon>
        <taxon>Rhizophlyctis</taxon>
    </lineage>
</organism>